<reference evidence="8 9" key="1">
    <citation type="submission" date="2019-12" db="EMBL/GenBank/DDBJ databases">
        <title>The draft genomic sequence of strain Chitinophaga oryziterrae JCM 16595.</title>
        <authorList>
            <person name="Zhang X."/>
        </authorList>
    </citation>
    <scope>NUCLEOTIDE SEQUENCE [LARGE SCALE GENOMIC DNA]</scope>
    <source>
        <strain evidence="8 9">JCM 16595</strain>
    </source>
</reference>
<name>A0A6N8JFG7_9BACT</name>
<comment type="subcellular location">
    <subcellularLocation>
        <location evidence="1">Cell outer membrane</location>
    </subcellularLocation>
</comment>
<dbReference type="Pfam" id="PF07980">
    <property type="entry name" value="SusD_RagB"/>
    <property type="match status" value="1"/>
</dbReference>
<evidence type="ECO:0000313" key="9">
    <source>
        <dbReference type="Proteomes" id="UP000468388"/>
    </source>
</evidence>
<gene>
    <name evidence="8" type="ORF">GO495_20900</name>
</gene>
<comment type="caution">
    <text evidence="8">The sequence shown here is derived from an EMBL/GenBank/DDBJ whole genome shotgun (WGS) entry which is preliminary data.</text>
</comment>
<dbReference type="OrthoDB" id="697229at2"/>
<dbReference type="AlphaFoldDB" id="A0A6N8JFG7"/>
<keyword evidence="9" id="KW-1185">Reference proteome</keyword>
<evidence type="ECO:0000259" key="6">
    <source>
        <dbReference type="Pfam" id="PF07980"/>
    </source>
</evidence>
<organism evidence="8 9">
    <name type="scientific">Chitinophaga oryziterrae</name>
    <dbReference type="NCBI Taxonomy" id="1031224"/>
    <lineage>
        <taxon>Bacteria</taxon>
        <taxon>Pseudomonadati</taxon>
        <taxon>Bacteroidota</taxon>
        <taxon>Chitinophagia</taxon>
        <taxon>Chitinophagales</taxon>
        <taxon>Chitinophagaceae</taxon>
        <taxon>Chitinophaga</taxon>
    </lineage>
</organism>
<evidence type="ECO:0000256" key="4">
    <source>
        <dbReference type="ARBA" id="ARBA00023136"/>
    </source>
</evidence>
<sequence>MTRIIYTYIACLLLLGSTGCRKYVEIEQQGKRTLHYTTDYQYLLNNTSDIEPSYYYPVVASDDYGPADDGFLNRLGSAEANTFIWAADFFGDNADPDWDRMYKQMYVFNQVTTGVMNSDGGSDADKRTILAEGQVHRAFTYFSLVNIYAKQYDAATAATDAGVPLILNPDFTSSLVRVSVKTIYDQINSDLTQAIPNLPDISALAYNPSKTAAYAILARASLQKGEYADAEKYADSALTRQSALVNLNDYIASPVSYPTKYKDPEMIFTKSLSVSSVTLPLSASLLSLFDAHDLRYELFTTDGSTFTFNSFAGRGYYRPRLNSDNPLTGPTTAEMMLIKAEAEARVGSYTAAVDILNTIRQKRFRPADYIALSAANAAEALQLVINERRRELLCRGLRWFDQKRLNKEAAFAATVTRVYKGGTYTLEPNSNRYVFPIPAKNILLNPEITQNPR</sequence>
<evidence type="ECO:0000256" key="3">
    <source>
        <dbReference type="ARBA" id="ARBA00022729"/>
    </source>
</evidence>
<evidence type="ECO:0000259" key="7">
    <source>
        <dbReference type="Pfam" id="PF14322"/>
    </source>
</evidence>
<protein>
    <submittedName>
        <fullName evidence="8">RagB/SusD family nutrient uptake outer membrane protein</fullName>
    </submittedName>
</protein>
<dbReference type="EMBL" id="WRXO01000006">
    <property type="protein sequence ID" value="MVT43069.1"/>
    <property type="molecule type" value="Genomic_DNA"/>
</dbReference>
<feature type="domain" description="SusD-like N-terminal" evidence="7">
    <location>
        <begin position="96"/>
        <end position="221"/>
    </location>
</feature>
<dbReference type="InterPro" id="IPR012944">
    <property type="entry name" value="SusD_RagB_dom"/>
</dbReference>
<keyword evidence="4" id="KW-0472">Membrane</keyword>
<dbReference type="InterPro" id="IPR033985">
    <property type="entry name" value="SusD-like_N"/>
</dbReference>
<dbReference type="GO" id="GO:0009279">
    <property type="term" value="C:cell outer membrane"/>
    <property type="evidence" value="ECO:0007669"/>
    <property type="project" value="UniProtKB-SubCell"/>
</dbReference>
<evidence type="ECO:0000256" key="1">
    <source>
        <dbReference type="ARBA" id="ARBA00004442"/>
    </source>
</evidence>
<dbReference type="Pfam" id="PF14322">
    <property type="entry name" value="SusD-like_3"/>
    <property type="match status" value="1"/>
</dbReference>
<proteinExistence type="inferred from homology"/>
<keyword evidence="3" id="KW-0732">Signal</keyword>
<dbReference type="Proteomes" id="UP000468388">
    <property type="component" value="Unassembled WGS sequence"/>
</dbReference>
<dbReference type="Gene3D" id="1.25.40.390">
    <property type="match status" value="1"/>
</dbReference>
<evidence type="ECO:0000256" key="5">
    <source>
        <dbReference type="ARBA" id="ARBA00023237"/>
    </source>
</evidence>
<evidence type="ECO:0000313" key="8">
    <source>
        <dbReference type="EMBL" id="MVT43069.1"/>
    </source>
</evidence>
<dbReference type="InterPro" id="IPR011990">
    <property type="entry name" value="TPR-like_helical_dom_sf"/>
</dbReference>
<feature type="domain" description="RagB/SusD" evidence="6">
    <location>
        <begin position="333"/>
        <end position="452"/>
    </location>
</feature>
<dbReference type="PROSITE" id="PS51257">
    <property type="entry name" value="PROKAR_LIPOPROTEIN"/>
    <property type="match status" value="1"/>
</dbReference>
<evidence type="ECO:0000256" key="2">
    <source>
        <dbReference type="ARBA" id="ARBA00006275"/>
    </source>
</evidence>
<comment type="similarity">
    <text evidence="2">Belongs to the SusD family.</text>
</comment>
<dbReference type="RefSeq" id="WP_157301677.1">
    <property type="nucleotide sequence ID" value="NZ_BAAAZB010000004.1"/>
</dbReference>
<keyword evidence="5" id="KW-0998">Cell outer membrane</keyword>
<accession>A0A6N8JFG7</accession>
<dbReference type="SUPFAM" id="SSF48452">
    <property type="entry name" value="TPR-like"/>
    <property type="match status" value="1"/>
</dbReference>